<dbReference type="STRING" id="36646.A0A1V6ULE4"/>
<evidence type="ECO:0000256" key="5">
    <source>
        <dbReference type="ARBA" id="ARBA00023163"/>
    </source>
</evidence>
<name>A0A1V6ULE4_9EURO</name>
<keyword evidence="3" id="KW-0805">Transcription regulation</keyword>
<dbReference type="GO" id="GO:0008270">
    <property type="term" value="F:zinc ion binding"/>
    <property type="evidence" value="ECO:0007669"/>
    <property type="project" value="InterPro"/>
</dbReference>
<dbReference type="GO" id="GO:0043565">
    <property type="term" value="F:sequence-specific DNA binding"/>
    <property type="evidence" value="ECO:0007669"/>
    <property type="project" value="InterPro"/>
</dbReference>
<dbReference type="InterPro" id="IPR018060">
    <property type="entry name" value="HTH_AraC"/>
</dbReference>
<keyword evidence="2" id="KW-0489">Methyltransferase</keyword>
<feature type="domain" description="HTH araC/xylS-type" evidence="6">
    <location>
        <begin position="96"/>
        <end position="147"/>
    </location>
</feature>
<dbReference type="SUPFAM" id="SSF57884">
    <property type="entry name" value="Ada DNA repair protein, N-terminal domain (N-Ada 10)"/>
    <property type="match status" value="1"/>
</dbReference>
<dbReference type="InterPro" id="IPR004026">
    <property type="entry name" value="Ada_DNA_repair_Zn-bd"/>
</dbReference>
<dbReference type="Gene3D" id="3.40.10.10">
    <property type="entry name" value="DNA Methylphosphotriester Repair Domain"/>
    <property type="match status" value="1"/>
</dbReference>
<dbReference type="Proteomes" id="UP000191500">
    <property type="component" value="Unassembled WGS sequence"/>
</dbReference>
<keyword evidence="2" id="KW-0808">Transferase</keyword>
<comment type="caution">
    <text evidence="7">The sequence shown here is derived from an EMBL/GenBank/DDBJ whole genome shotgun (WGS) entry which is preliminary data.</text>
</comment>
<evidence type="ECO:0000256" key="3">
    <source>
        <dbReference type="ARBA" id="ARBA00023015"/>
    </source>
</evidence>
<reference evidence="8" key="1">
    <citation type="journal article" date="2017" name="Nat. Microbiol.">
        <title>Global analysis of biosynthetic gene clusters reveals vast potential of secondary metabolite production in Penicillium species.</title>
        <authorList>
            <person name="Nielsen J.C."/>
            <person name="Grijseels S."/>
            <person name="Prigent S."/>
            <person name="Ji B."/>
            <person name="Dainat J."/>
            <person name="Nielsen K.F."/>
            <person name="Frisvad J.C."/>
            <person name="Workman M."/>
            <person name="Nielsen J."/>
        </authorList>
    </citation>
    <scope>NUCLEOTIDE SEQUENCE [LARGE SCALE GENOMIC DNA]</scope>
    <source>
        <strain evidence="8">IBT 31321</strain>
    </source>
</reference>
<sequence>MQTQPSRSISSDQFQSSHARWRALTHRNPSSHSSFLYGVKSTKIYCRPTCPARLARRANVVFYDTEDQARRDGYRPCKRCQPDNASFVGEKEEVVTRVLALLRTKRDDQNLIMKRGLKELAQEVGVTPSYLCRVFKRTMGLTLGAYMIEFEREVSEGRTESSVQSPSTVGSGMGDVTTGILTPATTAGSPMAPVEGPKDGLAEPQVGNVAEALDLNFDFDEWFWTGGFVQEDYWNEGALDDLNVDILNGVYRWDI</sequence>
<dbReference type="AlphaFoldDB" id="A0A1V6ULE4"/>
<protein>
    <recommendedName>
        <fullName evidence="6">HTH araC/xylS-type domain-containing protein</fullName>
    </recommendedName>
</protein>
<dbReference type="Gene3D" id="1.10.10.60">
    <property type="entry name" value="Homeodomain-like"/>
    <property type="match status" value="1"/>
</dbReference>
<keyword evidence="5" id="KW-0804">Transcription</keyword>
<keyword evidence="8" id="KW-1185">Reference proteome</keyword>
<dbReference type="PROSITE" id="PS01124">
    <property type="entry name" value="HTH_ARAC_FAMILY_2"/>
    <property type="match status" value="1"/>
</dbReference>
<dbReference type="Pfam" id="PF02805">
    <property type="entry name" value="Ada_Zn_binding"/>
    <property type="match status" value="1"/>
</dbReference>
<dbReference type="GO" id="GO:0006281">
    <property type="term" value="P:DNA repair"/>
    <property type="evidence" value="ECO:0007669"/>
    <property type="project" value="InterPro"/>
</dbReference>
<evidence type="ECO:0000313" key="7">
    <source>
        <dbReference type="EMBL" id="OQE39039.1"/>
    </source>
</evidence>
<comment type="cofactor">
    <cofactor evidence="1">
        <name>Zn(2+)</name>
        <dbReference type="ChEBI" id="CHEBI:29105"/>
    </cofactor>
</comment>
<dbReference type="GO" id="GO:0008168">
    <property type="term" value="F:methyltransferase activity"/>
    <property type="evidence" value="ECO:0007669"/>
    <property type="project" value="UniProtKB-KW"/>
</dbReference>
<organism evidence="7 8">
    <name type="scientific">Penicillium coprophilum</name>
    <dbReference type="NCBI Taxonomy" id="36646"/>
    <lineage>
        <taxon>Eukaryota</taxon>
        <taxon>Fungi</taxon>
        <taxon>Dikarya</taxon>
        <taxon>Ascomycota</taxon>
        <taxon>Pezizomycotina</taxon>
        <taxon>Eurotiomycetes</taxon>
        <taxon>Eurotiomycetidae</taxon>
        <taxon>Eurotiales</taxon>
        <taxon>Aspergillaceae</taxon>
        <taxon>Penicillium</taxon>
    </lineage>
</organism>
<evidence type="ECO:0000256" key="4">
    <source>
        <dbReference type="ARBA" id="ARBA00023159"/>
    </source>
</evidence>
<evidence type="ECO:0000256" key="1">
    <source>
        <dbReference type="ARBA" id="ARBA00001947"/>
    </source>
</evidence>
<evidence type="ECO:0000259" key="6">
    <source>
        <dbReference type="PROSITE" id="PS01124"/>
    </source>
</evidence>
<dbReference type="GO" id="GO:0003700">
    <property type="term" value="F:DNA-binding transcription factor activity"/>
    <property type="evidence" value="ECO:0007669"/>
    <property type="project" value="InterPro"/>
</dbReference>
<proteinExistence type="predicted"/>
<dbReference type="GO" id="GO:0032259">
    <property type="term" value="P:methylation"/>
    <property type="evidence" value="ECO:0007669"/>
    <property type="project" value="UniProtKB-KW"/>
</dbReference>
<evidence type="ECO:0000256" key="2">
    <source>
        <dbReference type="ARBA" id="ARBA00022603"/>
    </source>
</evidence>
<gene>
    <name evidence="7" type="ORF">PENCOP_c007G03705</name>
</gene>
<dbReference type="EMBL" id="MDDG01000007">
    <property type="protein sequence ID" value="OQE39039.1"/>
    <property type="molecule type" value="Genomic_DNA"/>
</dbReference>
<dbReference type="InterPro" id="IPR035451">
    <property type="entry name" value="Ada-like_dom_sf"/>
</dbReference>
<dbReference type="SUPFAM" id="SSF46689">
    <property type="entry name" value="Homeodomain-like"/>
    <property type="match status" value="1"/>
</dbReference>
<keyword evidence="4" id="KW-0010">Activator</keyword>
<accession>A0A1V6ULE4</accession>
<dbReference type="InterPro" id="IPR009057">
    <property type="entry name" value="Homeodomain-like_sf"/>
</dbReference>
<evidence type="ECO:0000313" key="8">
    <source>
        <dbReference type="Proteomes" id="UP000191500"/>
    </source>
</evidence>